<dbReference type="Proteomes" id="UP000318297">
    <property type="component" value="Unassembled WGS sequence"/>
</dbReference>
<dbReference type="EMBL" id="VIVQ01000001">
    <property type="protein sequence ID" value="TWE12577.1"/>
    <property type="molecule type" value="Genomic_DNA"/>
</dbReference>
<name>A0A561EAF9_9MICO</name>
<keyword evidence="3" id="KW-1185">Reference proteome</keyword>
<dbReference type="AlphaFoldDB" id="A0A561EAF9"/>
<evidence type="ECO:0000313" key="2">
    <source>
        <dbReference type="EMBL" id="TWE12577.1"/>
    </source>
</evidence>
<accession>A0A561EAF9</accession>
<evidence type="ECO:0000256" key="1">
    <source>
        <dbReference type="SAM" id="MobiDB-lite"/>
    </source>
</evidence>
<proteinExistence type="predicted"/>
<evidence type="ECO:0000313" key="3">
    <source>
        <dbReference type="Proteomes" id="UP000318297"/>
    </source>
</evidence>
<sequence>MSGLLLTLATGAAGGTAALSTQVVISAATRRIHRRHPTPPMRSANGGNGPDISLYANSRQADVAAYGDHLAGGNTHLREHLRRFEKPNGQQQYRPGERPW</sequence>
<feature type="region of interest" description="Disordered" evidence="1">
    <location>
        <begin position="30"/>
        <end position="53"/>
    </location>
</feature>
<organism evidence="2 3">
    <name type="scientific">Rudaeicoccus suwonensis</name>
    <dbReference type="NCBI Taxonomy" id="657409"/>
    <lineage>
        <taxon>Bacteria</taxon>
        <taxon>Bacillati</taxon>
        <taxon>Actinomycetota</taxon>
        <taxon>Actinomycetes</taxon>
        <taxon>Micrococcales</taxon>
        <taxon>Dermacoccaceae</taxon>
        <taxon>Rudaeicoccus</taxon>
    </lineage>
</organism>
<gene>
    <name evidence="2" type="ORF">BKA23_1390</name>
</gene>
<comment type="caution">
    <text evidence="2">The sequence shown here is derived from an EMBL/GenBank/DDBJ whole genome shotgun (WGS) entry which is preliminary data.</text>
</comment>
<protein>
    <submittedName>
        <fullName evidence="2">Uncharacterized protein</fullName>
    </submittedName>
</protein>
<reference evidence="2 3" key="1">
    <citation type="submission" date="2019-06" db="EMBL/GenBank/DDBJ databases">
        <title>Sequencing the genomes of 1000 actinobacteria strains.</title>
        <authorList>
            <person name="Klenk H.-P."/>
        </authorList>
    </citation>
    <scope>NUCLEOTIDE SEQUENCE [LARGE SCALE GENOMIC DNA]</scope>
    <source>
        <strain evidence="2 3">DSM 19560</strain>
    </source>
</reference>